<dbReference type="InterPro" id="IPR051783">
    <property type="entry name" value="NAD(P)-dependent_oxidoreduct"/>
</dbReference>
<dbReference type="GO" id="GO:0005737">
    <property type="term" value="C:cytoplasm"/>
    <property type="evidence" value="ECO:0007669"/>
    <property type="project" value="TreeGrafter"/>
</dbReference>
<evidence type="ECO:0000313" key="4">
    <source>
        <dbReference type="Proteomes" id="UP000607645"/>
    </source>
</evidence>
<feature type="domain" description="NAD-dependent epimerase/dehydratase" evidence="2">
    <location>
        <begin position="6"/>
        <end position="234"/>
    </location>
</feature>
<comment type="caution">
    <text evidence="3">The sequence shown here is derived from an EMBL/GenBank/DDBJ whole genome shotgun (WGS) entry which is preliminary data.</text>
</comment>
<dbReference type="AlphaFoldDB" id="A0A8J6JIV7"/>
<keyword evidence="4" id="KW-1185">Reference proteome</keyword>
<dbReference type="PANTHER" id="PTHR48079:SF6">
    <property type="entry name" value="NAD(P)-BINDING DOMAIN-CONTAINING PROTEIN-RELATED"/>
    <property type="match status" value="1"/>
</dbReference>
<dbReference type="Pfam" id="PF01370">
    <property type="entry name" value="Epimerase"/>
    <property type="match status" value="1"/>
</dbReference>
<name>A0A8J6JIV7_9FIRM</name>
<proteinExistence type="predicted"/>
<feature type="region of interest" description="Disordered" evidence="1">
    <location>
        <begin position="333"/>
        <end position="357"/>
    </location>
</feature>
<accession>A0A8J6JIV7</accession>
<dbReference type="Proteomes" id="UP000607645">
    <property type="component" value="Unassembled WGS sequence"/>
</dbReference>
<organism evidence="3 4">
    <name type="scientific">Lawsonibacter faecis</name>
    <dbReference type="NCBI Taxonomy" id="2763052"/>
    <lineage>
        <taxon>Bacteria</taxon>
        <taxon>Bacillati</taxon>
        <taxon>Bacillota</taxon>
        <taxon>Clostridia</taxon>
        <taxon>Eubacteriales</taxon>
        <taxon>Oscillospiraceae</taxon>
        <taxon>Lawsonibacter</taxon>
    </lineage>
</organism>
<evidence type="ECO:0000259" key="2">
    <source>
        <dbReference type="Pfam" id="PF01370"/>
    </source>
</evidence>
<dbReference type="GO" id="GO:0004029">
    <property type="term" value="F:aldehyde dehydrogenase (NAD+) activity"/>
    <property type="evidence" value="ECO:0007669"/>
    <property type="project" value="TreeGrafter"/>
</dbReference>
<dbReference type="PANTHER" id="PTHR48079">
    <property type="entry name" value="PROTEIN YEEZ"/>
    <property type="match status" value="1"/>
</dbReference>
<dbReference type="RefSeq" id="WP_186918950.1">
    <property type="nucleotide sequence ID" value="NZ_JACOPQ010000005.1"/>
</dbReference>
<protein>
    <submittedName>
        <fullName evidence="3">NAD-dependent epimerase/dehydratase family protein</fullName>
    </submittedName>
</protein>
<evidence type="ECO:0000313" key="3">
    <source>
        <dbReference type="EMBL" id="MBC5736913.1"/>
    </source>
</evidence>
<dbReference type="Gene3D" id="3.40.50.720">
    <property type="entry name" value="NAD(P)-binding Rossmann-like Domain"/>
    <property type="match status" value="1"/>
</dbReference>
<evidence type="ECO:0000256" key="1">
    <source>
        <dbReference type="SAM" id="MobiDB-lite"/>
    </source>
</evidence>
<reference evidence="3" key="1">
    <citation type="submission" date="2020-08" db="EMBL/GenBank/DDBJ databases">
        <title>Genome public.</title>
        <authorList>
            <person name="Liu C."/>
            <person name="Sun Q."/>
        </authorList>
    </citation>
    <scope>NUCLEOTIDE SEQUENCE</scope>
    <source>
        <strain evidence="3">NSJ-52</strain>
    </source>
</reference>
<gene>
    <name evidence="3" type="ORF">H8S62_07785</name>
</gene>
<dbReference type="EMBL" id="JACOPQ010000005">
    <property type="protein sequence ID" value="MBC5736913.1"/>
    <property type="molecule type" value="Genomic_DNA"/>
</dbReference>
<dbReference type="InterPro" id="IPR036291">
    <property type="entry name" value="NAD(P)-bd_dom_sf"/>
</dbReference>
<sequence>MERIYIVTGGAGHLGSTIVKKLSALGARVRALLLPGESAAPLEGCPDVEIVRGDVCDAASLEPLFAHGPRETLAVIHTAALISIETKVSPRLRAVNVGGVENIVDACLAHPPARLVHVSSVHALPEQPGRGVIRETDQFHAAWVKGAYAKTKAEAAQKVLNAVRARGLDASLVLPAGILGPGDFGRNHLNHTIRACVTGRLHTLVTGGYDLVDVRDVADACIAAVDKGGRGESYILSGRHYDWREVSALLEAENTAAHVKRFLSPSALRPVAPLMELWAKLRREQPLFTGYSLYCMRSNDNFSSRKARRALGFTNRPIAETLADTAAWELSRAEAAKPAPRPARAKKCRPKKLPAVN</sequence>
<feature type="compositionally biased region" description="Basic residues" evidence="1">
    <location>
        <begin position="343"/>
        <end position="357"/>
    </location>
</feature>
<dbReference type="InterPro" id="IPR001509">
    <property type="entry name" value="Epimerase_deHydtase"/>
</dbReference>
<dbReference type="SUPFAM" id="SSF51735">
    <property type="entry name" value="NAD(P)-binding Rossmann-fold domains"/>
    <property type="match status" value="1"/>
</dbReference>